<evidence type="ECO:0000313" key="3">
    <source>
        <dbReference type="Proteomes" id="UP000218387"/>
    </source>
</evidence>
<sequence>MLKRRRIMFQITDSRLKDALDFASDKHAGQLRWGGIPFITHPVAVAAYLQERGYNDNTLLTALFHDLLEDTDTTQEEILKRSDREVLDAVILLTKPKPYDMADYLGGIDRNAMAKDVKCADRIHNLRTTADSSRAFRQKYYDESVRWYVPFFKNTRFEADFLEALGQLERMLK</sequence>
<gene>
    <name evidence="2" type="ORF">CPZ25_005170</name>
</gene>
<name>A0A4P9C7Z7_EUBML</name>
<reference evidence="2 3" key="1">
    <citation type="submission" date="2018-05" db="EMBL/GenBank/DDBJ databases">
        <title>Genome comparison of Eubacterium sp.</title>
        <authorList>
            <person name="Feng Y."/>
            <person name="Sanchez-Andrea I."/>
            <person name="Stams A.J.M."/>
            <person name="De Vos W.M."/>
        </authorList>
    </citation>
    <scope>NUCLEOTIDE SEQUENCE [LARGE SCALE GENOMIC DNA]</scope>
    <source>
        <strain evidence="2 3">YI</strain>
    </source>
</reference>
<dbReference type="InterPro" id="IPR003607">
    <property type="entry name" value="HD/PDEase_dom"/>
</dbReference>
<keyword evidence="3" id="KW-1185">Reference proteome</keyword>
<dbReference type="SUPFAM" id="SSF109604">
    <property type="entry name" value="HD-domain/PDEase-like"/>
    <property type="match status" value="1"/>
</dbReference>
<protein>
    <submittedName>
        <fullName evidence="2">HD domain-containing protein</fullName>
    </submittedName>
</protein>
<dbReference type="PANTHER" id="PTHR46246:SF1">
    <property type="entry name" value="GUANOSINE-3',5'-BIS(DIPHOSPHATE) 3'-PYROPHOSPHOHYDROLASE MESH1"/>
    <property type="match status" value="1"/>
</dbReference>
<dbReference type="KEGG" id="emt:CPZ25_005170"/>
<organism evidence="2 3">
    <name type="scientific">Eubacterium maltosivorans</name>
    <dbReference type="NCBI Taxonomy" id="2041044"/>
    <lineage>
        <taxon>Bacteria</taxon>
        <taxon>Bacillati</taxon>
        <taxon>Bacillota</taxon>
        <taxon>Clostridia</taxon>
        <taxon>Eubacteriales</taxon>
        <taxon>Eubacteriaceae</taxon>
        <taxon>Eubacterium</taxon>
    </lineage>
</organism>
<dbReference type="Pfam" id="PF13328">
    <property type="entry name" value="HD_4"/>
    <property type="match status" value="1"/>
</dbReference>
<dbReference type="EMBL" id="CP029487">
    <property type="protein sequence ID" value="QCT70745.1"/>
    <property type="molecule type" value="Genomic_DNA"/>
</dbReference>
<evidence type="ECO:0000313" key="2">
    <source>
        <dbReference type="EMBL" id="QCT70745.1"/>
    </source>
</evidence>
<feature type="domain" description="HD/PDEase" evidence="1">
    <location>
        <begin position="34"/>
        <end position="135"/>
    </location>
</feature>
<dbReference type="Proteomes" id="UP000218387">
    <property type="component" value="Chromosome"/>
</dbReference>
<dbReference type="InterPro" id="IPR052194">
    <property type="entry name" value="MESH1"/>
</dbReference>
<dbReference type="AlphaFoldDB" id="A0A4P9C7Z7"/>
<dbReference type="SMART" id="SM00471">
    <property type="entry name" value="HDc"/>
    <property type="match status" value="1"/>
</dbReference>
<dbReference type="GO" id="GO:0008893">
    <property type="term" value="F:guanosine-3',5'-bis(diphosphate) 3'-diphosphatase activity"/>
    <property type="evidence" value="ECO:0007669"/>
    <property type="project" value="TreeGrafter"/>
</dbReference>
<proteinExistence type="predicted"/>
<evidence type="ECO:0000259" key="1">
    <source>
        <dbReference type="SMART" id="SM00471"/>
    </source>
</evidence>
<dbReference type="Gene3D" id="1.10.3210.10">
    <property type="entry name" value="Hypothetical protein af1432"/>
    <property type="match status" value="1"/>
</dbReference>
<accession>A0A4P9C7Z7</accession>
<dbReference type="PANTHER" id="PTHR46246">
    <property type="entry name" value="GUANOSINE-3',5'-BIS(DIPHOSPHATE) 3'-PYROPHOSPHOHYDROLASE MESH1"/>
    <property type="match status" value="1"/>
</dbReference>